<dbReference type="RefSeq" id="WP_281737182.1">
    <property type="nucleotide sequence ID" value="NZ_JAKETQ010000004.1"/>
</dbReference>
<evidence type="ECO:0000313" key="1">
    <source>
        <dbReference type="EMBL" id="MCI0129241.1"/>
    </source>
</evidence>
<comment type="caution">
    <text evidence="1">The sequence shown here is derived from an EMBL/GenBank/DDBJ whole genome shotgun (WGS) entry which is preliminary data.</text>
</comment>
<accession>A0AA41QQM7</accession>
<keyword evidence="1" id="KW-0436">Ligase</keyword>
<dbReference type="Proteomes" id="UP001156140">
    <property type="component" value="Unassembled WGS sequence"/>
</dbReference>
<evidence type="ECO:0000313" key="2">
    <source>
        <dbReference type="Proteomes" id="UP001156140"/>
    </source>
</evidence>
<name>A0AA41QQM7_9HYPH</name>
<dbReference type="GO" id="GO:0016874">
    <property type="term" value="F:ligase activity"/>
    <property type="evidence" value="ECO:0007669"/>
    <property type="project" value="UniProtKB-KW"/>
</dbReference>
<reference evidence="1" key="1">
    <citation type="submission" date="2022-03" db="EMBL/GenBank/DDBJ databases">
        <title>The complete genome sequence of a Methyloterrigena soli.</title>
        <authorList>
            <person name="Zi Z."/>
        </authorList>
    </citation>
    <scope>NUCLEOTIDE SEQUENCE</scope>
    <source>
        <strain evidence="1">M48</strain>
    </source>
</reference>
<sequence length="174" mass="18896">MAPIHPSLSALALDLERAEAHRAALETTAPSYDGNVPGYDAALSHCWSILDQIADTRATSLADLRILARAFSWSARLLDDEPYRNPSEGEMKIVRQLVTGLLDASGLELPASGCDQKPEPIDLLWGAAEIARVINRTPKQVFHMLESGHIPPARKVGGKWVVGRKELAQLIGVT</sequence>
<organism evidence="1 2">
    <name type="scientific">Paradevosia shaoguanensis</name>
    <dbReference type="NCBI Taxonomy" id="1335043"/>
    <lineage>
        <taxon>Bacteria</taxon>
        <taxon>Pseudomonadati</taxon>
        <taxon>Pseudomonadota</taxon>
        <taxon>Alphaproteobacteria</taxon>
        <taxon>Hyphomicrobiales</taxon>
        <taxon>Devosiaceae</taxon>
        <taxon>Paradevosia</taxon>
    </lineage>
</organism>
<proteinExistence type="predicted"/>
<keyword evidence="2" id="KW-1185">Reference proteome</keyword>
<protein>
    <submittedName>
        <fullName evidence="1">Valine--tRNA ligase</fullName>
    </submittedName>
</protein>
<dbReference type="EMBL" id="JALAZD010000004">
    <property type="protein sequence ID" value="MCI0129241.1"/>
    <property type="molecule type" value="Genomic_DNA"/>
</dbReference>
<gene>
    <name evidence="1" type="ORF">ML536_20605</name>
</gene>
<dbReference type="AlphaFoldDB" id="A0AA41QQM7"/>